<feature type="region of interest" description="Disordered" evidence="1">
    <location>
        <begin position="475"/>
        <end position="502"/>
    </location>
</feature>
<evidence type="ECO:0000313" key="3">
    <source>
        <dbReference type="Proteomes" id="UP001190700"/>
    </source>
</evidence>
<feature type="compositionally biased region" description="Pro residues" evidence="1">
    <location>
        <begin position="478"/>
        <end position="492"/>
    </location>
</feature>
<accession>A0AAE0G7J3</accession>
<evidence type="ECO:0000313" key="2">
    <source>
        <dbReference type="EMBL" id="KAK3273044.1"/>
    </source>
</evidence>
<proteinExistence type="predicted"/>
<protein>
    <submittedName>
        <fullName evidence="2">Uncharacterized protein</fullName>
    </submittedName>
</protein>
<feature type="region of interest" description="Disordered" evidence="1">
    <location>
        <begin position="206"/>
        <end position="231"/>
    </location>
</feature>
<gene>
    <name evidence="2" type="ORF">CYMTET_18698</name>
</gene>
<reference evidence="2 3" key="1">
    <citation type="journal article" date="2015" name="Genome Biol. Evol.">
        <title>Comparative Genomics of a Bacterivorous Green Alga Reveals Evolutionary Causalities and Consequences of Phago-Mixotrophic Mode of Nutrition.</title>
        <authorList>
            <person name="Burns J.A."/>
            <person name="Paasch A."/>
            <person name="Narechania A."/>
            <person name="Kim E."/>
        </authorList>
    </citation>
    <scope>NUCLEOTIDE SEQUENCE [LARGE SCALE GENOMIC DNA]</scope>
    <source>
        <strain evidence="2 3">PLY_AMNH</strain>
    </source>
</reference>
<dbReference type="EMBL" id="LGRX02008664">
    <property type="protein sequence ID" value="KAK3273044.1"/>
    <property type="molecule type" value="Genomic_DNA"/>
</dbReference>
<sequence>MSTEGSGPESIPSAPASPAATALAATALAAAVAASAPATNQFLFAFDDVDEMDYYDRDSHALDKEDVKLHYTGGKNEDRALFIRRFVDMVAKVQRAYEAKKRRHMKSASFHALSQQSKKAFADSKPDYRSLWDSLPSFLAGDDHSTSVAYDWWCAAYLKDGIMASHACHVLKDLTMRDAFQGSVRCAQPFHELAPGSTWAVCKVSEEGDADGEESDEWESEGTSTKGLTGPDGTEDSHYFWALRAFIAELEAKFLMKGTKEKEDLLIAKPQTTEQDGLAYVKSCRRREAALNIGKMVEDPIVRQNIEECIKGLRIKEYRDRVSEQLRVSHPAPNKVTWEDLEVIVEVQDKLKNDAEAWALTLQQELYPLRQKNTEERGGSKDLSSGYSLHTLPIHQQALSGRAALGAALLPPLPLTTKRRTATERLSRVTLAIPPVHHDFVWLQVGNLLFRYPNSQDLIAFPALPGSYPVQGIEEWPWVPPSPPGSLAPSPPESDIDEDETD</sequence>
<dbReference type="AlphaFoldDB" id="A0AAE0G7J3"/>
<feature type="compositionally biased region" description="Acidic residues" evidence="1">
    <location>
        <begin position="207"/>
        <end position="220"/>
    </location>
</feature>
<organism evidence="2 3">
    <name type="scientific">Cymbomonas tetramitiformis</name>
    <dbReference type="NCBI Taxonomy" id="36881"/>
    <lineage>
        <taxon>Eukaryota</taxon>
        <taxon>Viridiplantae</taxon>
        <taxon>Chlorophyta</taxon>
        <taxon>Pyramimonadophyceae</taxon>
        <taxon>Pyramimonadales</taxon>
        <taxon>Pyramimonadaceae</taxon>
        <taxon>Cymbomonas</taxon>
    </lineage>
</organism>
<dbReference type="Proteomes" id="UP001190700">
    <property type="component" value="Unassembled WGS sequence"/>
</dbReference>
<evidence type="ECO:0000256" key="1">
    <source>
        <dbReference type="SAM" id="MobiDB-lite"/>
    </source>
</evidence>
<keyword evidence="3" id="KW-1185">Reference proteome</keyword>
<comment type="caution">
    <text evidence="2">The sequence shown here is derived from an EMBL/GenBank/DDBJ whole genome shotgun (WGS) entry which is preliminary data.</text>
</comment>
<name>A0AAE0G7J3_9CHLO</name>